<keyword evidence="6" id="KW-0808">Transferase</keyword>
<dbReference type="NCBIfam" id="NF046044">
    <property type="entry name" value="PnpS"/>
    <property type="match status" value="1"/>
</dbReference>
<dbReference type="EC" id="2.7.13.3" evidence="3"/>
<keyword evidence="7" id="KW-0547">Nucleotide-binding</keyword>
<comment type="caution">
    <text evidence="16">The sequence shown here is derived from an EMBL/GenBank/DDBJ whole genome shotgun (WGS) entry which is preliminary data.</text>
</comment>
<keyword evidence="12" id="KW-0812">Transmembrane</keyword>
<evidence type="ECO:0000259" key="14">
    <source>
        <dbReference type="PROSITE" id="PS50112"/>
    </source>
</evidence>
<dbReference type="InterPro" id="IPR003594">
    <property type="entry name" value="HATPase_dom"/>
</dbReference>
<dbReference type="PROSITE" id="PS50885">
    <property type="entry name" value="HAMP"/>
    <property type="match status" value="1"/>
</dbReference>
<protein>
    <recommendedName>
        <fullName evidence="3">histidine kinase</fullName>
        <ecNumber evidence="3">2.7.13.3</ecNumber>
    </recommendedName>
</protein>
<evidence type="ECO:0000256" key="1">
    <source>
        <dbReference type="ARBA" id="ARBA00000085"/>
    </source>
</evidence>
<dbReference type="SUPFAM" id="SSF158472">
    <property type="entry name" value="HAMP domain-like"/>
    <property type="match status" value="1"/>
</dbReference>
<evidence type="ECO:0000256" key="7">
    <source>
        <dbReference type="ARBA" id="ARBA00022741"/>
    </source>
</evidence>
<dbReference type="Pfam" id="PF00672">
    <property type="entry name" value="HAMP"/>
    <property type="match status" value="1"/>
</dbReference>
<dbReference type="Gene3D" id="3.30.450.20">
    <property type="entry name" value="PAS domain"/>
    <property type="match status" value="1"/>
</dbReference>
<dbReference type="SUPFAM" id="SSF47384">
    <property type="entry name" value="Homodimeric domain of signal transducing histidine kinase"/>
    <property type="match status" value="1"/>
</dbReference>
<dbReference type="InterPro" id="IPR003661">
    <property type="entry name" value="HisK_dim/P_dom"/>
</dbReference>
<evidence type="ECO:0000256" key="12">
    <source>
        <dbReference type="SAM" id="Phobius"/>
    </source>
</evidence>
<dbReference type="PANTHER" id="PTHR45453:SF1">
    <property type="entry name" value="PHOSPHATE REGULON SENSOR PROTEIN PHOR"/>
    <property type="match status" value="1"/>
</dbReference>
<evidence type="ECO:0000256" key="8">
    <source>
        <dbReference type="ARBA" id="ARBA00022777"/>
    </source>
</evidence>
<dbReference type="PRINTS" id="PR00344">
    <property type="entry name" value="BCTRLSENSOR"/>
</dbReference>
<proteinExistence type="predicted"/>
<evidence type="ECO:0000256" key="6">
    <source>
        <dbReference type="ARBA" id="ARBA00022679"/>
    </source>
</evidence>
<dbReference type="InterPro" id="IPR000014">
    <property type="entry name" value="PAS"/>
</dbReference>
<dbReference type="InterPro" id="IPR003660">
    <property type="entry name" value="HAMP_dom"/>
</dbReference>
<comment type="subcellular location">
    <subcellularLocation>
        <location evidence="2">Cell membrane</location>
        <topology evidence="2">Multi-pass membrane protein</topology>
    </subcellularLocation>
</comment>
<dbReference type="SUPFAM" id="SSF55785">
    <property type="entry name" value="PYP-like sensor domain (PAS domain)"/>
    <property type="match status" value="1"/>
</dbReference>
<dbReference type="EMBL" id="JACSQL010000001">
    <property type="protein sequence ID" value="MBD7966977.1"/>
    <property type="molecule type" value="Genomic_DNA"/>
</dbReference>
<evidence type="ECO:0000256" key="3">
    <source>
        <dbReference type="ARBA" id="ARBA00012438"/>
    </source>
</evidence>
<dbReference type="InterPro" id="IPR050351">
    <property type="entry name" value="BphY/WalK/GraS-like"/>
</dbReference>
<sequence length="605" mass="68152">MKTFRFRLTAIMMTLIFISVLAAGVALGQVFKEVHINALEENMVREIKLLKIHFPFMKTQGDLETVTKYYTEKAKELEDLTDSRTTFILRDGTVIGDSEHSATKMDNHLNREEITSITAGTTSYGHAIRTSETLGQKMLYIALPVTSSDGNFDGYIRLSMSLKAVDEGLGRGWFLMFVTLIILFALVAFVCYRVGKSLTSPIEHITKVANQISLLDYDARVRFNRDDEIGQLGKAINGMADSLQTQLKMIRDSEDLVQSVMSNMTGGIIMIDATQNIAVLNKESERMLGVDQRRVMGRPYHELKKRHYELTKIIESSIDHRDRIHEEVRLYKPEELLVGLDGVPMFENDGSYRGMLFLLQDITAIRRLENMRSEFVANVSHELKTPVAAVKGFAETLLSGGVKDEETVRSFLQIIYDEGDRLNRLIGDILELSKIESRRSNLDCSPVHLHSFFDMVTGTLSNVAEKKQIRLLVDVPNELFMEADEDKLKQIFLNLISNGINYTLEGGQVKIQASIDKDEGEEKVVFQISDTGIGIPKADLPRVFERFYRVDKGRSRNSGGTGLGLSIVKHLVELHQGTLMVESELGTGTTFTVVLPLLQEHTDEE</sequence>
<dbReference type="Gene3D" id="3.30.565.10">
    <property type="entry name" value="Histidine kinase-like ATPase, C-terminal domain"/>
    <property type="match status" value="1"/>
</dbReference>
<dbReference type="Pfam" id="PF00989">
    <property type="entry name" value="PAS"/>
    <property type="match status" value="1"/>
</dbReference>
<name>A0ABR8SU05_9BACL</name>
<evidence type="ECO:0000256" key="2">
    <source>
        <dbReference type="ARBA" id="ARBA00004651"/>
    </source>
</evidence>
<dbReference type="Proteomes" id="UP000608071">
    <property type="component" value="Unassembled WGS sequence"/>
</dbReference>
<dbReference type="Gene3D" id="1.10.287.130">
    <property type="match status" value="1"/>
</dbReference>
<dbReference type="InterPro" id="IPR031967">
    <property type="entry name" value="PhoR_single_Cache-like_dom"/>
</dbReference>
<keyword evidence="12" id="KW-1133">Transmembrane helix</keyword>
<dbReference type="CDD" id="cd16922">
    <property type="entry name" value="HATPase_EvgS-ArcB-TorS-like"/>
    <property type="match status" value="1"/>
</dbReference>
<dbReference type="InterPro" id="IPR036890">
    <property type="entry name" value="HATPase_C_sf"/>
</dbReference>
<dbReference type="CDD" id="cd00082">
    <property type="entry name" value="HisKA"/>
    <property type="match status" value="1"/>
</dbReference>
<dbReference type="NCBIfam" id="TIGR00229">
    <property type="entry name" value="sensory_box"/>
    <property type="match status" value="1"/>
</dbReference>
<evidence type="ECO:0000256" key="4">
    <source>
        <dbReference type="ARBA" id="ARBA00022475"/>
    </source>
</evidence>
<organism evidence="16 17">
    <name type="scientific">Paenibacillus gallinarum</name>
    <dbReference type="NCBI Taxonomy" id="2762232"/>
    <lineage>
        <taxon>Bacteria</taxon>
        <taxon>Bacillati</taxon>
        <taxon>Bacillota</taxon>
        <taxon>Bacilli</taxon>
        <taxon>Bacillales</taxon>
        <taxon>Paenibacillaceae</taxon>
        <taxon>Paenibacillus</taxon>
    </lineage>
</organism>
<keyword evidence="17" id="KW-1185">Reference proteome</keyword>
<feature type="transmembrane region" description="Helical" evidence="12">
    <location>
        <begin position="172"/>
        <end position="192"/>
    </location>
</feature>
<dbReference type="CDD" id="cd06225">
    <property type="entry name" value="HAMP"/>
    <property type="match status" value="1"/>
</dbReference>
<dbReference type="InterPro" id="IPR004358">
    <property type="entry name" value="Sig_transdc_His_kin-like_C"/>
</dbReference>
<evidence type="ECO:0000313" key="16">
    <source>
        <dbReference type="EMBL" id="MBD7966977.1"/>
    </source>
</evidence>
<keyword evidence="5" id="KW-0597">Phosphoprotein</keyword>
<reference evidence="16 17" key="1">
    <citation type="submission" date="2020-08" db="EMBL/GenBank/DDBJ databases">
        <title>A Genomic Blueprint of the Chicken Gut Microbiome.</title>
        <authorList>
            <person name="Gilroy R."/>
            <person name="Ravi A."/>
            <person name="Getino M."/>
            <person name="Pursley I."/>
            <person name="Horton D.L."/>
            <person name="Alikhan N.-F."/>
            <person name="Baker D."/>
            <person name="Gharbi K."/>
            <person name="Hall N."/>
            <person name="Watson M."/>
            <person name="Adriaenssens E.M."/>
            <person name="Foster-Nyarko E."/>
            <person name="Jarju S."/>
            <person name="Secka A."/>
            <person name="Antonio M."/>
            <person name="Oren A."/>
            <person name="Chaudhuri R."/>
            <person name="La Ragione R.M."/>
            <person name="Hildebrand F."/>
            <person name="Pallen M.J."/>
        </authorList>
    </citation>
    <scope>NUCLEOTIDE SEQUENCE [LARGE SCALE GENOMIC DNA]</scope>
    <source>
        <strain evidence="16 17">Sa2BVA9</strain>
    </source>
</reference>
<accession>A0ABR8SU05</accession>
<evidence type="ECO:0000256" key="5">
    <source>
        <dbReference type="ARBA" id="ARBA00022553"/>
    </source>
</evidence>
<evidence type="ECO:0000259" key="13">
    <source>
        <dbReference type="PROSITE" id="PS50109"/>
    </source>
</evidence>
<dbReference type="PANTHER" id="PTHR45453">
    <property type="entry name" value="PHOSPHATE REGULON SENSOR PROTEIN PHOR"/>
    <property type="match status" value="1"/>
</dbReference>
<evidence type="ECO:0000256" key="10">
    <source>
        <dbReference type="ARBA" id="ARBA00023012"/>
    </source>
</evidence>
<dbReference type="Pfam" id="PF02518">
    <property type="entry name" value="HATPase_c"/>
    <property type="match status" value="1"/>
</dbReference>
<keyword evidence="4" id="KW-1003">Cell membrane</keyword>
<evidence type="ECO:0000256" key="9">
    <source>
        <dbReference type="ARBA" id="ARBA00022840"/>
    </source>
</evidence>
<dbReference type="CDD" id="cd00130">
    <property type="entry name" value="PAS"/>
    <property type="match status" value="1"/>
</dbReference>
<dbReference type="InterPro" id="IPR013767">
    <property type="entry name" value="PAS_fold"/>
</dbReference>
<dbReference type="RefSeq" id="WP_191797960.1">
    <property type="nucleotide sequence ID" value="NZ_JACSQL010000001.1"/>
</dbReference>
<feature type="domain" description="PAS" evidence="14">
    <location>
        <begin position="253"/>
        <end position="298"/>
    </location>
</feature>
<dbReference type="InterPro" id="IPR035965">
    <property type="entry name" value="PAS-like_dom_sf"/>
</dbReference>
<dbReference type="PROSITE" id="PS50109">
    <property type="entry name" value="HIS_KIN"/>
    <property type="match status" value="1"/>
</dbReference>
<dbReference type="SUPFAM" id="SSF55874">
    <property type="entry name" value="ATPase domain of HSP90 chaperone/DNA topoisomerase II/histidine kinase"/>
    <property type="match status" value="1"/>
</dbReference>
<gene>
    <name evidence="16" type="ORF">H9647_02765</name>
</gene>
<evidence type="ECO:0000313" key="17">
    <source>
        <dbReference type="Proteomes" id="UP000608071"/>
    </source>
</evidence>
<dbReference type="SMART" id="SM00388">
    <property type="entry name" value="HisKA"/>
    <property type="match status" value="1"/>
</dbReference>
<dbReference type="Gene3D" id="6.10.340.10">
    <property type="match status" value="1"/>
</dbReference>
<dbReference type="PROSITE" id="PS50112">
    <property type="entry name" value="PAS"/>
    <property type="match status" value="1"/>
</dbReference>
<keyword evidence="9" id="KW-0067">ATP-binding</keyword>
<evidence type="ECO:0000256" key="11">
    <source>
        <dbReference type="ARBA" id="ARBA00023136"/>
    </source>
</evidence>
<dbReference type="Pfam" id="PF00512">
    <property type="entry name" value="HisKA"/>
    <property type="match status" value="1"/>
</dbReference>
<keyword evidence="11 12" id="KW-0472">Membrane</keyword>
<dbReference type="Pfam" id="PF16736">
    <property type="entry name" value="sCache_like"/>
    <property type="match status" value="1"/>
</dbReference>
<keyword evidence="8" id="KW-0418">Kinase</keyword>
<keyword evidence="10" id="KW-0902">Two-component regulatory system</keyword>
<feature type="domain" description="HAMP" evidence="15">
    <location>
        <begin position="196"/>
        <end position="248"/>
    </location>
</feature>
<dbReference type="SMART" id="SM00387">
    <property type="entry name" value="HATPase_c"/>
    <property type="match status" value="1"/>
</dbReference>
<comment type="catalytic activity">
    <reaction evidence="1">
        <text>ATP + protein L-histidine = ADP + protein N-phospho-L-histidine.</text>
        <dbReference type="EC" id="2.7.13.3"/>
    </reaction>
</comment>
<feature type="domain" description="Histidine kinase" evidence="13">
    <location>
        <begin position="378"/>
        <end position="599"/>
    </location>
</feature>
<dbReference type="SMART" id="SM00304">
    <property type="entry name" value="HAMP"/>
    <property type="match status" value="1"/>
</dbReference>
<dbReference type="InterPro" id="IPR005467">
    <property type="entry name" value="His_kinase_dom"/>
</dbReference>
<evidence type="ECO:0000259" key="15">
    <source>
        <dbReference type="PROSITE" id="PS50885"/>
    </source>
</evidence>
<dbReference type="InterPro" id="IPR036097">
    <property type="entry name" value="HisK_dim/P_sf"/>
</dbReference>